<evidence type="ECO:0000256" key="8">
    <source>
        <dbReference type="ARBA" id="ARBA00023242"/>
    </source>
</evidence>
<accession>A0AAI8W1G2</accession>
<evidence type="ECO:0000313" key="12">
    <source>
        <dbReference type="Proteomes" id="UP001296104"/>
    </source>
</evidence>
<dbReference type="EMBL" id="CAVMBE010000001">
    <property type="protein sequence ID" value="CAK3764789.1"/>
    <property type="molecule type" value="Genomic_DNA"/>
</dbReference>
<keyword evidence="5 9" id="KW-0653">Protein transport</keyword>
<gene>
    <name evidence="11" type="ORF">LECACI_7A000347</name>
</gene>
<evidence type="ECO:0000256" key="2">
    <source>
        <dbReference type="ARBA" id="ARBA00005573"/>
    </source>
</evidence>
<dbReference type="GO" id="GO:0017056">
    <property type="term" value="F:structural constituent of nuclear pore"/>
    <property type="evidence" value="ECO:0007669"/>
    <property type="project" value="TreeGrafter"/>
</dbReference>
<feature type="compositionally biased region" description="Polar residues" evidence="10">
    <location>
        <begin position="381"/>
        <end position="392"/>
    </location>
</feature>
<feature type="compositionally biased region" description="Basic and acidic residues" evidence="10">
    <location>
        <begin position="393"/>
        <end position="402"/>
    </location>
</feature>
<comment type="subcellular location">
    <subcellularLocation>
        <location evidence="1 9">Nucleus</location>
        <location evidence="1 9">Nuclear pore complex</location>
    </subcellularLocation>
</comment>
<evidence type="ECO:0000256" key="6">
    <source>
        <dbReference type="ARBA" id="ARBA00023010"/>
    </source>
</evidence>
<sequence length="972" mass="106474">MSFSNFLPSTPKARSIRHPPSTTPKEPPPTHLTNKSHTPAGYPHSQFGSSFAPSNNTFLGKSNGYGMPDEAYSDEDAEGELDDELAADLPPLPLQSSMLKSSILQPSPRGLKRSHNGEPRANSDMAGIARGMLSKTKAPKLHESDEIISQNERLLAEIDAKVQQNPRQTDHILTESVAQLTKLWVKECDSTTAPGGVGPSSNDAFANANYIASLLLQLHHPHTHKPGKAQPRASALGGRPTHAVTLPRALLDWLETYHNPFPDDFDDISSFDPAPSHSETYWDCVFASVLRGKVPRAIDLLQNAGWEHAYTSLQDYGDEKLTGYRGDHVATAREAAQAAVKALGTCPGTTINNWDVKGLEWRMFRDRIQGASDALDAYSGNEGSHLTQSRNMFESKPKDASKSAKANSKVPWSVYENLKLLYGLLLGSVDDILLVTQDWLEGSLYLTIWWDGFDDEPAPESLNRSSMRYSIQKPRAVDVNPLQAYRNRLADAFNMVTSDIEDPAFAVNTMELLQTCLANVLEDNARIVVEVLRSWSLSIAVCVVEIAALGQWLSLTRPRSRDGLLDQGFSREDLLVLSAGPTNPAEADAVDRDDMLSTYAELLAKKPTIDGKEGWEFAVAVLNRLDQASDGQRQISELLDTIDLEDEARVDKVLSVCDAFFLTEQRRSIAERFADSLGERHESYGAALIYYARAQATAKLKDTVVFLTGLCLVHSVAMPVRQLLDAKLESLLSKDRQALKDLASSDAQAASTLSSHLSGFATLRKFYDLRDQDVYLAQGLTMHHPLKPLERRRQAASALFAVITSAADCIAGGLYDPEVESVVSPEGILALFGEALPLLGHDERIFTQDQVFALLAVVEDFINSPSRISENADSLLKASLNAYNDSTSTASGILKKSASSMSESSWDMMASRSLIIQSEGLGKNARIERAWDWRQGLLGMGGADADSNTVLNLIRAALIREVAAGWGGRLNW</sequence>
<dbReference type="PANTHER" id="PTHR13373">
    <property type="entry name" value="FROUNT PROTEIN-RELATED"/>
    <property type="match status" value="1"/>
</dbReference>
<evidence type="ECO:0000256" key="5">
    <source>
        <dbReference type="ARBA" id="ARBA00022927"/>
    </source>
</evidence>
<evidence type="ECO:0000256" key="3">
    <source>
        <dbReference type="ARBA" id="ARBA00022448"/>
    </source>
</evidence>
<feature type="compositionally biased region" description="Acidic residues" evidence="10">
    <location>
        <begin position="71"/>
        <end position="81"/>
    </location>
</feature>
<keyword evidence="7 9" id="KW-0906">Nuclear pore complex</keyword>
<feature type="region of interest" description="Disordered" evidence="10">
    <location>
        <begin position="103"/>
        <end position="127"/>
    </location>
</feature>
<keyword evidence="9" id="KW-0472">Membrane</keyword>
<evidence type="ECO:0000256" key="1">
    <source>
        <dbReference type="ARBA" id="ARBA00004567"/>
    </source>
</evidence>
<protein>
    <recommendedName>
        <fullName evidence="9">Nuclear pore complex protein Nup85</fullName>
    </recommendedName>
</protein>
<dbReference type="InterPro" id="IPR011502">
    <property type="entry name" value="Nucleoporin_Nup85"/>
</dbReference>
<keyword evidence="6 9" id="KW-0811">Translocation</keyword>
<dbReference type="GO" id="GO:0006606">
    <property type="term" value="P:protein import into nucleus"/>
    <property type="evidence" value="ECO:0007669"/>
    <property type="project" value="TreeGrafter"/>
</dbReference>
<name>A0AAI8W1G2_9PEZI</name>
<dbReference type="Proteomes" id="UP001296104">
    <property type="component" value="Unassembled WGS sequence"/>
</dbReference>
<reference evidence="11" key="1">
    <citation type="submission" date="2023-11" db="EMBL/GenBank/DDBJ databases">
        <authorList>
            <person name="Alioto T."/>
            <person name="Alioto T."/>
            <person name="Gomez Garrido J."/>
        </authorList>
    </citation>
    <scope>NUCLEOTIDE SEQUENCE</scope>
</reference>
<evidence type="ECO:0000256" key="9">
    <source>
        <dbReference type="RuleBase" id="RU365073"/>
    </source>
</evidence>
<dbReference type="GO" id="GO:0031080">
    <property type="term" value="C:nuclear pore outer ring"/>
    <property type="evidence" value="ECO:0007669"/>
    <property type="project" value="TreeGrafter"/>
</dbReference>
<evidence type="ECO:0000256" key="10">
    <source>
        <dbReference type="SAM" id="MobiDB-lite"/>
    </source>
</evidence>
<dbReference type="GO" id="GO:0006406">
    <property type="term" value="P:mRNA export from nucleus"/>
    <property type="evidence" value="ECO:0007669"/>
    <property type="project" value="TreeGrafter"/>
</dbReference>
<comment type="subunit">
    <text evidence="9">Component of the nuclear pore complex (NPC).</text>
</comment>
<organism evidence="11 12">
    <name type="scientific">Lecanosticta acicola</name>
    <dbReference type="NCBI Taxonomy" id="111012"/>
    <lineage>
        <taxon>Eukaryota</taxon>
        <taxon>Fungi</taxon>
        <taxon>Dikarya</taxon>
        <taxon>Ascomycota</taxon>
        <taxon>Pezizomycotina</taxon>
        <taxon>Dothideomycetes</taxon>
        <taxon>Dothideomycetidae</taxon>
        <taxon>Mycosphaerellales</taxon>
        <taxon>Mycosphaerellaceae</taxon>
        <taxon>Lecanosticta</taxon>
    </lineage>
</organism>
<dbReference type="GO" id="GO:0031965">
    <property type="term" value="C:nuclear membrane"/>
    <property type="evidence" value="ECO:0007669"/>
    <property type="project" value="UniProtKB-UniRule"/>
</dbReference>
<evidence type="ECO:0000313" key="11">
    <source>
        <dbReference type="EMBL" id="CAK3764789.1"/>
    </source>
</evidence>
<dbReference type="AlphaFoldDB" id="A0AAI8W1G2"/>
<dbReference type="Pfam" id="PF07575">
    <property type="entry name" value="Nucleopor_Nup85"/>
    <property type="match status" value="1"/>
</dbReference>
<evidence type="ECO:0000256" key="7">
    <source>
        <dbReference type="ARBA" id="ARBA00023132"/>
    </source>
</evidence>
<evidence type="ECO:0000256" key="4">
    <source>
        <dbReference type="ARBA" id="ARBA00022816"/>
    </source>
</evidence>
<keyword evidence="4 9" id="KW-0509">mRNA transport</keyword>
<comment type="caution">
    <text evidence="11">The sequence shown here is derived from an EMBL/GenBank/DDBJ whole genome shotgun (WGS) entry which is preliminary data.</text>
</comment>
<keyword evidence="3 9" id="KW-0813">Transport</keyword>
<feature type="region of interest" description="Disordered" evidence="10">
    <location>
        <begin position="379"/>
        <end position="404"/>
    </location>
</feature>
<keyword evidence="8 9" id="KW-0539">Nucleus</keyword>
<feature type="region of interest" description="Disordered" evidence="10">
    <location>
        <begin position="1"/>
        <end position="81"/>
    </location>
</feature>
<comment type="function">
    <text evidence="9">Functions as a component of the nuclear pore complex (NPC).</text>
</comment>
<dbReference type="GO" id="GO:0045893">
    <property type="term" value="P:positive regulation of DNA-templated transcription"/>
    <property type="evidence" value="ECO:0007669"/>
    <property type="project" value="TreeGrafter"/>
</dbReference>
<dbReference type="PANTHER" id="PTHR13373:SF21">
    <property type="entry name" value="NUCLEAR PORE COMPLEX PROTEIN NUP85"/>
    <property type="match status" value="1"/>
</dbReference>
<comment type="similarity">
    <text evidence="2 9">Belongs to the nucleoporin Nup85 family.</text>
</comment>
<keyword evidence="12" id="KW-1185">Reference proteome</keyword>
<proteinExistence type="inferred from homology"/>
<feature type="compositionally biased region" description="Polar residues" evidence="10">
    <location>
        <begin position="46"/>
        <end position="60"/>
    </location>
</feature>
<feature type="compositionally biased region" description="Pro residues" evidence="10">
    <location>
        <begin position="21"/>
        <end position="30"/>
    </location>
</feature>